<dbReference type="CDD" id="cd03255">
    <property type="entry name" value="ABC_MJ0796_LolCDE_FtsE"/>
    <property type="match status" value="1"/>
</dbReference>
<sequence length="238" mass="25787">MSALEARAVSKLYRAHDVEVLAVDALTLSVEAGEFVALIGPSGSGKTTMLALLAGLLLPDSGEVVIEGRSLNSLGKAGLAAFRLKQIGFTFQAHNLVPYLTVRENVELMLRLNGRLDRQGRARATELLTQLGLERRLNNLPSELSGGQQQRVAIARALVHEPSIVLADEPTASLDSERAHQVTAILAQLIHAQGRAGIMVTHDPRMCIYADRIVRLEDGRVTRVLTTREEIALFAQTG</sequence>
<organism evidence="5 6">
    <name type="scientific">Candidatus Viridilinea halotolerans</name>
    <dbReference type="NCBI Taxonomy" id="2491704"/>
    <lineage>
        <taxon>Bacteria</taxon>
        <taxon>Bacillati</taxon>
        <taxon>Chloroflexota</taxon>
        <taxon>Chloroflexia</taxon>
        <taxon>Chloroflexales</taxon>
        <taxon>Chloroflexineae</taxon>
        <taxon>Oscillochloridaceae</taxon>
        <taxon>Candidatus Viridilinea</taxon>
    </lineage>
</organism>
<dbReference type="SUPFAM" id="SSF52540">
    <property type="entry name" value="P-loop containing nucleoside triphosphate hydrolases"/>
    <property type="match status" value="1"/>
</dbReference>
<dbReference type="GO" id="GO:0005886">
    <property type="term" value="C:plasma membrane"/>
    <property type="evidence" value="ECO:0007669"/>
    <property type="project" value="TreeGrafter"/>
</dbReference>
<protein>
    <submittedName>
        <fullName evidence="5">ABC transporter ATP-binding protein</fullName>
    </submittedName>
</protein>
<keyword evidence="3 5" id="KW-0067">ATP-binding</keyword>
<dbReference type="SMART" id="SM00382">
    <property type="entry name" value="AAA"/>
    <property type="match status" value="1"/>
</dbReference>
<dbReference type="InterPro" id="IPR003593">
    <property type="entry name" value="AAA+_ATPase"/>
</dbReference>
<dbReference type="InterPro" id="IPR017871">
    <property type="entry name" value="ABC_transporter-like_CS"/>
</dbReference>
<keyword evidence="2" id="KW-0547">Nucleotide-binding</keyword>
<dbReference type="Gene3D" id="3.40.50.300">
    <property type="entry name" value="P-loop containing nucleotide triphosphate hydrolases"/>
    <property type="match status" value="1"/>
</dbReference>
<comment type="caution">
    <text evidence="5">The sequence shown here is derived from an EMBL/GenBank/DDBJ whole genome shotgun (WGS) entry which is preliminary data.</text>
</comment>
<dbReference type="PANTHER" id="PTHR24220">
    <property type="entry name" value="IMPORT ATP-BINDING PROTEIN"/>
    <property type="match status" value="1"/>
</dbReference>
<accession>A0A426TRI1</accession>
<evidence type="ECO:0000313" key="6">
    <source>
        <dbReference type="Proteomes" id="UP000280307"/>
    </source>
</evidence>
<name>A0A426TRI1_9CHLR</name>
<dbReference type="Pfam" id="PF00005">
    <property type="entry name" value="ABC_tran"/>
    <property type="match status" value="1"/>
</dbReference>
<dbReference type="InterPro" id="IPR003439">
    <property type="entry name" value="ABC_transporter-like_ATP-bd"/>
</dbReference>
<dbReference type="Proteomes" id="UP000280307">
    <property type="component" value="Unassembled WGS sequence"/>
</dbReference>
<proteinExistence type="predicted"/>
<dbReference type="AlphaFoldDB" id="A0A426TRI1"/>
<gene>
    <name evidence="5" type="ORF">EI684_21345</name>
</gene>
<evidence type="ECO:0000256" key="3">
    <source>
        <dbReference type="ARBA" id="ARBA00022840"/>
    </source>
</evidence>
<dbReference type="EMBL" id="RSAS01000888">
    <property type="protein sequence ID" value="RRR66086.1"/>
    <property type="molecule type" value="Genomic_DNA"/>
</dbReference>
<feature type="domain" description="ABC transporter" evidence="4">
    <location>
        <begin position="4"/>
        <end position="235"/>
    </location>
</feature>
<dbReference type="InterPro" id="IPR017911">
    <property type="entry name" value="MacB-like_ATP-bd"/>
</dbReference>
<dbReference type="InterPro" id="IPR027417">
    <property type="entry name" value="P-loop_NTPase"/>
</dbReference>
<reference evidence="5 6" key="1">
    <citation type="submission" date="2018-12" db="EMBL/GenBank/DDBJ databases">
        <title>Genome Sequence of Candidatus Viridilinea halotolerans isolated from saline sulfide-rich spring.</title>
        <authorList>
            <person name="Grouzdev D.S."/>
            <person name="Burganskaya E.I."/>
            <person name="Krutkina M.S."/>
            <person name="Sukhacheva M.V."/>
            <person name="Gorlenko V.M."/>
        </authorList>
    </citation>
    <scope>NUCLEOTIDE SEQUENCE [LARGE SCALE GENOMIC DNA]</scope>
    <source>
        <strain evidence="5">Chok-6</strain>
    </source>
</reference>
<dbReference type="PROSITE" id="PS50893">
    <property type="entry name" value="ABC_TRANSPORTER_2"/>
    <property type="match status" value="1"/>
</dbReference>
<dbReference type="GO" id="GO:0098796">
    <property type="term" value="C:membrane protein complex"/>
    <property type="evidence" value="ECO:0007669"/>
    <property type="project" value="UniProtKB-ARBA"/>
</dbReference>
<evidence type="ECO:0000259" key="4">
    <source>
        <dbReference type="PROSITE" id="PS50893"/>
    </source>
</evidence>
<dbReference type="FunFam" id="3.40.50.300:FF:000032">
    <property type="entry name" value="Export ABC transporter ATP-binding protein"/>
    <property type="match status" value="1"/>
</dbReference>
<evidence type="ECO:0000313" key="5">
    <source>
        <dbReference type="EMBL" id="RRR66086.1"/>
    </source>
</evidence>
<dbReference type="GO" id="GO:0005524">
    <property type="term" value="F:ATP binding"/>
    <property type="evidence" value="ECO:0007669"/>
    <property type="project" value="UniProtKB-KW"/>
</dbReference>
<evidence type="ECO:0000256" key="2">
    <source>
        <dbReference type="ARBA" id="ARBA00022741"/>
    </source>
</evidence>
<dbReference type="InterPro" id="IPR015854">
    <property type="entry name" value="ABC_transpr_LolD-like"/>
</dbReference>
<dbReference type="GO" id="GO:0016887">
    <property type="term" value="F:ATP hydrolysis activity"/>
    <property type="evidence" value="ECO:0007669"/>
    <property type="project" value="InterPro"/>
</dbReference>
<evidence type="ECO:0000256" key="1">
    <source>
        <dbReference type="ARBA" id="ARBA00022448"/>
    </source>
</evidence>
<dbReference type="GO" id="GO:0022857">
    <property type="term" value="F:transmembrane transporter activity"/>
    <property type="evidence" value="ECO:0007669"/>
    <property type="project" value="TreeGrafter"/>
</dbReference>
<keyword evidence="1" id="KW-0813">Transport</keyword>
<dbReference type="PROSITE" id="PS00211">
    <property type="entry name" value="ABC_TRANSPORTER_1"/>
    <property type="match status" value="1"/>
</dbReference>